<organism evidence="2 3">
    <name type="scientific">Cryptolaemus montrouzieri</name>
    <dbReference type="NCBI Taxonomy" id="559131"/>
    <lineage>
        <taxon>Eukaryota</taxon>
        <taxon>Metazoa</taxon>
        <taxon>Ecdysozoa</taxon>
        <taxon>Arthropoda</taxon>
        <taxon>Hexapoda</taxon>
        <taxon>Insecta</taxon>
        <taxon>Pterygota</taxon>
        <taxon>Neoptera</taxon>
        <taxon>Endopterygota</taxon>
        <taxon>Coleoptera</taxon>
        <taxon>Polyphaga</taxon>
        <taxon>Cucujiformia</taxon>
        <taxon>Coccinelloidea</taxon>
        <taxon>Coccinellidae</taxon>
        <taxon>Scymninae</taxon>
        <taxon>Scymnini</taxon>
        <taxon>Cryptolaemus</taxon>
    </lineage>
</organism>
<sequence>MFMSDIQDFYSLSRTKSFEISFLDGMDSYRTCFEIMTSRSQLIVNLALEQHEDDAKTVVEDKRYVEITENERKTEVSSYNSSHPLMKIVTFFRKLKSHENGDVALQNNELPLICSNQLILLIGIDESDLQLCNFSPNSSFLVHTTQDFLASNGMNLSEHPNNEETNISSKYSEKDNNDGDPNYELAAEDHFNDDAS</sequence>
<accession>A0ABD2MT70</accession>
<reference evidence="2 3" key="1">
    <citation type="journal article" date="2021" name="BMC Biol.">
        <title>Horizontally acquired antibacterial genes associated with adaptive radiation of ladybird beetles.</title>
        <authorList>
            <person name="Li H.S."/>
            <person name="Tang X.F."/>
            <person name="Huang Y.H."/>
            <person name="Xu Z.Y."/>
            <person name="Chen M.L."/>
            <person name="Du X.Y."/>
            <person name="Qiu B.Y."/>
            <person name="Chen P.T."/>
            <person name="Zhang W."/>
            <person name="Slipinski A."/>
            <person name="Escalona H.E."/>
            <person name="Waterhouse R.M."/>
            <person name="Zwick A."/>
            <person name="Pang H."/>
        </authorList>
    </citation>
    <scope>NUCLEOTIDE SEQUENCE [LARGE SCALE GENOMIC DNA]</scope>
    <source>
        <strain evidence="2">SYSU2018</strain>
    </source>
</reference>
<keyword evidence="3" id="KW-1185">Reference proteome</keyword>
<protein>
    <submittedName>
        <fullName evidence="2">Uncharacterized protein</fullName>
    </submittedName>
</protein>
<evidence type="ECO:0000313" key="2">
    <source>
        <dbReference type="EMBL" id="KAL3269558.1"/>
    </source>
</evidence>
<evidence type="ECO:0000313" key="3">
    <source>
        <dbReference type="Proteomes" id="UP001516400"/>
    </source>
</evidence>
<feature type="compositionally biased region" description="Polar residues" evidence="1">
    <location>
        <begin position="153"/>
        <end position="170"/>
    </location>
</feature>
<name>A0ABD2MT70_9CUCU</name>
<evidence type="ECO:0000256" key="1">
    <source>
        <dbReference type="SAM" id="MobiDB-lite"/>
    </source>
</evidence>
<feature type="region of interest" description="Disordered" evidence="1">
    <location>
        <begin position="153"/>
        <end position="196"/>
    </location>
</feature>
<dbReference type="EMBL" id="JABFTP020000021">
    <property type="protein sequence ID" value="KAL3269558.1"/>
    <property type="molecule type" value="Genomic_DNA"/>
</dbReference>
<gene>
    <name evidence="2" type="ORF">HHI36_008623</name>
</gene>
<dbReference type="AlphaFoldDB" id="A0ABD2MT70"/>
<proteinExistence type="predicted"/>
<comment type="caution">
    <text evidence="2">The sequence shown here is derived from an EMBL/GenBank/DDBJ whole genome shotgun (WGS) entry which is preliminary data.</text>
</comment>
<feature type="compositionally biased region" description="Basic and acidic residues" evidence="1">
    <location>
        <begin position="187"/>
        <end position="196"/>
    </location>
</feature>
<dbReference type="Proteomes" id="UP001516400">
    <property type="component" value="Unassembled WGS sequence"/>
</dbReference>